<comment type="caution">
    <text evidence="2">The sequence shown here is derived from an EMBL/GenBank/DDBJ whole genome shotgun (WGS) entry which is preliminary data.</text>
</comment>
<dbReference type="InterPro" id="IPR025474">
    <property type="entry name" value="DUF4325"/>
</dbReference>
<proteinExistence type="predicted"/>
<dbReference type="AlphaFoldDB" id="A0A483IXE4"/>
<evidence type="ECO:0000259" key="1">
    <source>
        <dbReference type="Pfam" id="PF14213"/>
    </source>
</evidence>
<organism evidence="2">
    <name type="scientific">Klebsiella pneumoniae</name>
    <dbReference type="NCBI Taxonomy" id="573"/>
    <lineage>
        <taxon>Bacteria</taxon>
        <taxon>Pseudomonadati</taxon>
        <taxon>Pseudomonadota</taxon>
        <taxon>Gammaproteobacteria</taxon>
        <taxon>Enterobacterales</taxon>
        <taxon>Enterobacteriaceae</taxon>
        <taxon>Klebsiella/Raoultella group</taxon>
        <taxon>Klebsiella</taxon>
        <taxon>Klebsiella pneumoniae complex</taxon>
    </lineage>
</organism>
<evidence type="ECO:0000313" key="2">
    <source>
        <dbReference type="EMBL" id="TCX37624.1"/>
    </source>
</evidence>
<name>A0A483IXE4_KLEPN</name>
<gene>
    <name evidence="2" type="ORF">ETE67_06895</name>
</gene>
<reference evidence="2" key="1">
    <citation type="submission" date="2019-01" db="EMBL/GenBank/DDBJ databases">
        <authorList>
            <person name="Lista F."/>
            <person name="Anselmo A."/>
        </authorList>
    </citation>
    <scope>NUCLEOTIDE SEQUENCE</scope>
    <source>
        <strain evidence="2">11S</strain>
    </source>
</reference>
<dbReference type="EMBL" id="SDCL01000004">
    <property type="protein sequence ID" value="TCX37624.1"/>
    <property type="molecule type" value="Genomic_DNA"/>
</dbReference>
<protein>
    <submittedName>
        <fullName evidence="2">DUF4325 domain-containing protein</fullName>
    </submittedName>
</protein>
<accession>A0A483IXE4</accession>
<sequence length="120" mass="13882">MKTLKIGSEFSKVPRGRYRSDGTASGERFREDFLRNRLNSLHSGEKLQIVIDDDVEGYGSSFLVEGFAGMVKYGYMQANELLAKIEIKYTNPDFEFYKKKIEQYIKEAQFNSKPYEPTAE</sequence>
<dbReference type="Pfam" id="PF14213">
    <property type="entry name" value="DUF4325"/>
    <property type="match status" value="1"/>
</dbReference>
<feature type="domain" description="DUF4325" evidence="1">
    <location>
        <begin position="26"/>
        <end position="93"/>
    </location>
</feature>